<dbReference type="Gene3D" id="3.30.300.30">
    <property type="match status" value="1"/>
</dbReference>
<proteinExistence type="inferred from homology"/>
<evidence type="ECO:0000313" key="7">
    <source>
        <dbReference type="EMBL" id="SMC96283.1"/>
    </source>
</evidence>
<feature type="domain" description="AMP-dependent synthetase/ligase" evidence="5">
    <location>
        <begin position="17"/>
        <end position="348"/>
    </location>
</feature>
<dbReference type="GO" id="GO:0044539">
    <property type="term" value="P:long-chain fatty acid import into cell"/>
    <property type="evidence" value="ECO:0007669"/>
    <property type="project" value="TreeGrafter"/>
</dbReference>
<dbReference type="PANTHER" id="PTHR43107:SF15">
    <property type="entry name" value="FATTY ACID TRANSPORT PROTEIN 3, ISOFORM A"/>
    <property type="match status" value="1"/>
</dbReference>
<dbReference type="RefSeq" id="WP_030477366.1">
    <property type="nucleotide sequence ID" value="NZ_FWYC01000007.1"/>
</dbReference>
<evidence type="ECO:0000259" key="6">
    <source>
        <dbReference type="Pfam" id="PF13193"/>
    </source>
</evidence>
<name>A0A1W2DFP9_9PSEU</name>
<dbReference type="SUPFAM" id="SSF56801">
    <property type="entry name" value="Acetyl-CoA synthetase-like"/>
    <property type="match status" value="1"/>
</dbReference>
<dbReference type="GO" id="GO:0005524">
    <property type="term" value="F:ATP binding"/>
    <property type="evidence" value="ECO:0007669"/>
    <property type="project" value="UniProtKB-KW"/>
</dbReference>
<dbReference type="PANTHER" id="PTHR43107">
    <property type="entry name" value="LONG-CHAIN FATTY ACID TRANSPORT PROTEIN"/>
    <property type="match status" value="1"/>
</dbReference>
<evidence type="ECO:0000259" key="5">
    <source>
        <dbReference type="Pfam" id="PF00501"/>
    </source>
</evidence>
<dbReference type="STRING" id="40571.SAMN05660733_02981"/>
<dbReference type="AlphaFoldDB" id="A0A1W2DFP9"/>
<dbReference type="Proteomes" id="UP000192840">
    <property type="component" value="Unassembled WGS sequence"/>
</dbReference>
<evidence type="ECO:0000256" key="2">
    <source>
        <dbReference type="ARBA" id="ARBA00022598"/>
    </source>
</evidence>
<dbReference type="OrthoDB" id="2579187at2"/>
<dbReference type="InterPro" id="IPR000873">
    <property type="entry name" value="AMP-dep_synth/lig_dom"/>
</dbReference>
<keyword evidence="3" id="KW-0547">Nucleotide-binding</keyword>
<dbReference type="EMBL" id="FWYC01000007">
    <property type="protein sequence ID" value="SMC96283.1"/>
    <property type="molecule type" value="Genomic_DNA"/>
</dbReference>
<comment type="similarity">
    <text evidence="1">Belongs to the ATP-dependent AMP-binding enzyme family.</text>
</comment>
<protein>
    <submittedName>
        <fullName evidence="7">Fatty-acyl-CoA synthase</fullName>
    </submittedName>
</protein>
<dbReference type="GO" id="GO:0005324">
    <property type="term" value="F:long-chain fatty acid transmembrane transporter activity"/>
    <property type="evidence" value="ECO:0007669"/>
    <property type="project" value="TreeGrafter"/>
</dbReference>
<dbReference type="PROSITE" id="PS00455">
    <property type="entry name" value="AMP_BINDING"/>
    <property type="match status" value="1"/>
</dbReference>
<evidence type="ECO:0000313" key="8">
    <source>
        <dbReference type="Proteomes" id="UP000192840"/>
    </source>
</evidence>
<accession>A0A1W2DFP9</accession>
<keyword evidence="2" id="KW-0436">Ligase</keyword>
<dbReference type="GO" id="GO:0005886">
    <property type="term" value="C:plasma membrane"/>
    <property type="evidence" value="ECO:0007669"/>
    <property type="project" value="TreeGrafter"/>
</dbReference>
<dbReference type="InterPro" id="IPR025110">
    <property type="entry name" value="AMP-bd_C"/>
</dbReference>
<gene>
    <name evidence="7" type="ORF">SAMN05660733_02981</name>
</gene>
<dbReference type="InterPro" id="IPR042099">
    <property type="entry name" value="ANL_N_sf"/>
</dbReference>
<dbReference type="Pfam" id="PF00501">
    <property type="entry name" value="AMP-binding"/>
    <property type="match status" value="1"/>
</dbReference>
<dbReference type="GO" id="GO:0004467">
    <property type="term" value="F:long-chain fatty acid-CoA ligase activity"/>
    <property type="evidence" value="ECO:0007669"/>
    <property type="project" value="TreeGrafter"/>
</dbReference>
<evidence type="ECO:0000256" key="3">
    <source>
        <dbReference type="ARBA" id="ARBA00022741"/>
    </source>
</evidence>
<organism evidence="7 8">
    <name type="scientific">Lentzea albidocapillata</name>
    <dbReference type="NCBI Taxonomy" id="40571"/>
    <lineage>
        <taxon>Bacteria</taxon>
        <taxon>Bacillati</taxon>
        <taxon>Actinomycetota</taxon>
        <taxon>Actinomycetes</taxon>
        <taxon>Pseudonocardiales</taxon>
        <taxon>Pseudonocardiaceae</taxon>
        <taxon>Lentzea</taxon>
    </lineage>
</organism>
<reference evidence="8" key="1">
    <citation type="submission" date="2017-04" db="EMBL/GenBank/DDBJ databases">
        <authorList>
            <person name="Varghese N."/>
            <person name="Submissions S."/>
        </authorList>
    </citation>
    <scope>NUCLEOTIDE SEQUENCE [LARGE SCALE GENOMIC DNA]</scope>
    <source>
        <strain evidence="8">DSM 44073</strain>
    </source>
</reference>
<evidence type="ECO:0000256" key="1">
    <source>
        <dbReference type="ARBA" id="ARBA00006432"/>
    </source>
</evidence>
<evidence type="ECO:0000256" key="4">
    <source>
        <dbReference type="ARBA" id="ARBA00022840"/>
    </source>
</evidence>
<feature type="domain" description="AMP-binding enzyme C-terminal" evidence="6">
    <location>
        <begin position="421"/>
        <end position="497"/>
    </location>
</feature>
<keyword evidence="8" id="KW-1185">Reference proteome</keyword>
<dbReference type="InterPro" id="IPR045851">
    <property type="entry name" value="AMP-bd_C_sf"/>
</dbReference>
<sequence>METFAEVVRSRAADDNIGLRFGADSWTWAEVVQQAADRAAVLRRIPEPEGRQRHIGLLLENVPDYVFWLAAAALSGAVVVGINPTRRGSELARDIRHTDCDLIITEDALAGLVADLDHGVGTVWNIDSRDHLDLVDAHRGAPLPDLLPPPDATLLLLFSSGSTGTPKAVICSQRRFAFLAETLTTRTELTRDSVAYLCMPLFHGNSAMMNFAPAMWAGATVCLSRKFSASGFVRDIHRYGVTFVNYVGRALSYVLAQPERPEDATSSLRLAIGTEASAADIARFTARFGCRVSEGYGLSEGVLRINRTPDSPPDALGLPVQGADVRVLDEETGRECPPAELDEHGRLLNAEAAIGQMVAIGRAHTFEGYYRNPGAHAERVRGDDFWTGDLAYRDPRGFFYFAGRSSDWLRVDSENFSAAPVERLLERWEAVAVALVYAVPDPRTGDQVMCTLQLRPGAEFDAAGFTSFLDAQPDLGTKWRPRFVRLIEEVPTTGNSKVAKTVLRRAGWRTTDPVFLRVEGDTGYRPLDQDARERLEEEFARHGRRALLPVAT</sequence>
<keyword evidence="4" id="KW-0067">ATP-binding</keyword>
<dbReference type="Pfam" id="PF13193">
    <property type="entry name" value="AMP-binding_C"/>
    <property type="match status" value="1"/>
</dbReference>
<dbReference type="eggNOG" id="COG0318">
    <property type="taxonomic scope" value="Bacteria"/>
</dbReference>
<dbReference type="Gene3D" id="3.40.50.12780">
    <property type="entry name" value="N-terminal domain of ligase-like"/>
    <property type="match status" value="1"/>
</dbReference>
<dbReference type="InterPro" id="IPR020845">
    <property type="entry name" value="AMP-binding_CS"/>
</dbReference>